<gene>
    <name evidence="8" type="ORF">LCGC14_2849390</name>
</gene>
<comment type="subcellular location">
    <subcellularLocation>
        <location evidence="1">Membrane</location>
        <topology evidence="1">Single-pass membrane protein</topology>
    </subcellularLocation>
</comment>
<dbReference type="SUPFAM" id="SSF74653">
    <property type="entry name" value="TolA/TonB C-terminal domain"/>
    <property type="match status" value="1"/>
</dbReference>
<feature type="compositionally biased region" description="Basic and acidic residues" evidence="5">
    <location>
        <begin position="77"/>
        <end position="87"/>
    </location>
</feature>
<proteinExistence type="predicted"/>
<dbReference type="PROSITE" id="PS52015">
    <property type="entry name" value="TONB_CTD"/>
    <property type="match status" value="1"/>
</dbReference>
<organism evidence="8">
    <name type="scientific">marine sediment metagenome</name>
    <dbReference type="NCBI Taxonomy" id="412755"/>
    <lineage>
        <taxon>unclassified sequences</taxon>
        <taxon>metagenomes</taxon>
        <taxon>ecological metagenomes</taxon>
    </lineage>
</organism>
<sequence>MVLEPSISVPGRSGVRDMTYRERERIAVSFLIALSMHLLLFLVLQLVVRFEESRIRDYSGPLFVWIESEVVPTIRSKPAEEKQRERVPVQSPAQSREQPAVAEIRPGIVEPERGVDSSLYDRPLPEWSPVKPPGEVIPEITAPAETVPSLPRPPEETEEVVPSPPPPSPAIKPLPADEYSSLVPLDKLDRVLAELQVDDSNSSEPTAEIPAGESRPVDGESARQPADPDESGFVIKWEDPAAGREAVTMVLPRIPQWVSKQGLQLKVVVAFVLTPQGILSSVHLEETSGWSDVDSAVLEAVRKWKFKAVNSTSRLAAACLTE</sequence>
<dbReference type="InterPro" id="IPR006260">
    <property type="entry name" value="TonB/TolA_C"/>
</dbReference>
<keyword evidence="3 6" id="KW-1133">Transmembrane helix</keyword>
<feature type="compositionally biased region" description="Pro residues" evidence="5">
    <location>
        <begin position="162"/>
        <end position="172"/>
    </location>
</feature>
<feature type="region of interest" description="Disordered" evidence="5">
    <location>
        <begin position="196"/>
        <end position="232"/>
    </location>
</feature>
<feature type="domain" description="TonB C-terminal" evidence="7">
    <location>
        <begin position="239"/>
        <end position="322"/>
    </location>
</feature>
<reference evidence="8" key="1">
    <citation type="journal article" date="2015" name="Nature">
        <title>Complex archaea that bridge the gap between prokaryotes and eukaryotes.</title>
        <authorList>
            <person name="Spang A."/>
            <person name="Saw J.H."/>
            <person name="Jorgensen S.L."/>
            <person name="Zaremba-Niedzwiedzka K."/>
            <person name="Martijn J."/>
            <person name="Lind A.E."/>
            <person name="van Eijk R."/>
            <person name="Schleper C."/>
            <person name="Guy L."/>
            <person name="Ettema T.J."/>
        </authorList>
    </citation>
    <scope>NUCLEOTIDE SEQUENCE</scope>
</reference>
<evidence type="ECO:0000256" key="5">
    <source>
        <dbReference type="SAM" id="MobiDB-lite"/>
    </source>
</evidence>
<evidence type="ECO:0000259" key="7">
    <source>
        <dbReference type="PROSITE" id="PS52015"/>
    </source>
</evidence>
<keyword evidence="4 6" id="KW-0472">Membrane</keyword>
<dbReference type="GO" id="GO:0055085">
    <property type="term" value="P:transmembrane transport"/>
    <property type="evidence" value="ECO:0007669"/>
    <property type="project" value="InterPro"/>
</dbReference>
<protein>
    <recommendedName>
        <fullName evidence="7">TonB C-terminal domain-containing protein</fullName>
    </recommendedName>
</protein>
<feature type="transmembrane region" description="Helical" evidence="6">
    <location>
        <begin position="26"/>
        <end position="48"/>
    </location>
</feature>
<dbReference type="AlphaFoldDB" id="A0A0F8YVP2"/>
<name>A0A0F8YVP2_9ZZZZ</name>
<feature type="region of interest" description="Disordered" evidence="5">
    <location>
        <begin position="77"/>
        <end position="100"/>
    </location>
</feature>
<keyword evidence="2 6" id="KW-0812">Transmembrane</keyword>
<evidence type="ECO:0000256" key="2">
    <source>
        <dbReference type="ARBA" id="ARBA00022692"/>
    </source>
</evidence>
<comment type="caution">
    <text evidence="8">The sequence shown here is derived from an EMBL/GenBank/DDBJ whole genome shotgun (WGS) entry which is preliminary data.</text>
</comment>
<evidence type="ECO:0000313" key="8">
    <source>
        <dbReference type="EMBL" id="KKK77855.1"/>
    </source>
</evidence>
<dbReference type="EMBL" id="LAZR01054755">
    <property type="protein sequence ID" value="KKK77855.1"/>
    <property type="molecule type" value="Genomic_DNA"/>
</dbReference>
<evidence type="ECO:0000256" key="1">
    <source>
        <dbReference type="ARBA" id="ARBA00004167"/>
    </source>
</evidence>
<dbReference type="GO" id="GO:0016020">
    <property type="term" value="C:membrane"/>
    <property type="evidence" value="ECO:0007669"/>
    <property type="project" value="UniProtKB-SubCell"/>
</dbReference>
<accession>A0A0F8YVP2</accession>
<dbReference type="NCBIfam" id="TIGR01352">
    <property type="entry name" value="tonB_Cterm"/>
    <property type="match status" value="1"/>
</dbReference>
<dbReference type="Pfam" id="PF03544">
    <property type="entry name" value="TonB_C"/>
    <property type="match status" value="1"/>
</dbReference>
<dbReference type="InterPro" id="IPR037682">
    <property type="entry name" value="TonB_C"/>
</dbReference>
<evidence type="ECO:0000256" key="4">
    <source>
        <dbReference type="ARBA" id="ARBA00023136"/>
    </source>
</evidence>
<evidence type="ECO:0000256" key="3">
    <source>
        <dbReference type="ARBA" id="ARBA00022989"/>
    </source>
</evidence>
<evidence type="ECO:0000256" key="6">
    <source>
        <dbReference type="SAM" id="Phobius"/>
    </source>
</evidence>
<dbReference type="Gene3D" id="3.30.1150.10">
    <property type="match status" value="1"/>
</dbReference>
<feature type="region of interest" description="Disordered" evidence="5">
    <location>
        <begin position="144"/>
        <end position="176"/>
    </location>
</feature>